<proteinExistence type="predicted"/>
<feature type="chain" id="PRO_5016248282" evidence="1">
    <location>
        <begin position="30"/>
        <end position="169"/>
    </location>
</feature>
<gene>
    <name evidence="2" type="ORF">DN051_12435</name>
</gene>
<protein>
    <submittedName>
        <fullName evidence="2">DUF3515 domain-containing protein</fullName>
    </submittedName>
</protein>
<reference evidence="2 3" key="1">
    <citation type="journal article" date="2019" name="Int. J. Syst. Evol. Microbiol.">
        <title>Streptomyces cadmiisoli sp. nov., a novel actinomycete isolated from cadmium-contaminated soil.</title>
        <authorList>
            <person name="Li K."/>
            <person name="Tang X."/>
            <person name="Zhao J."/>
            <person name="Guo Y."/>
            <person name="Tang Y."/>
            <person name="Gao J."/>
        </authorList>
    </citation>
    <scope>NUCLEOTIDE SEQUENCE [LARGE SCALE GENOMIC DNA]</scope>
    <source>
        <strain evidence="2 3">ZFG47</strain>
    </source>
</reference>
<organism evidence="2 3">
    <name type="scientific">Streptomyces cadmiisoli</name>
    <dbReference type="NCBI Taxonomy" id="2184053"/>
    <lineage>
        <taxon>Bacteria</taxon>
        <taxon>Bacillati</taxon>
        <taxon>Actinomycetota</taxon>
        <taxon>Actinomycetes</taxon>
        <taxon>Kitasatosporales</taxon>
        <taxon>Streptomycetaceae</taxon>
        <taxon>Streptomyces</taxon>
        <taxon>Streptomyces aurantiacus group</taxon>
    </lineage>
</organism>
<feature type="signal peptide" evidence="1">
    <location>
        <begin position="1"/>
        <end position="29"/>
    </location>
</feature>
<dbReference type="KEGG" id="scad:DN051_12435"/>
<dbReference type="Proteomes" id="UP000249616">
    <property type="component" value="Chromosome"/>
</dbReference>
<evidence type="ECO:0000256" key="1">
    <source>
        <dbReference type="SAM" id="SignalP"/>
    </source>
</evidence>
<dbReference type="EMBL" id="CP030073">
    <property type="protein sequence ID" value="AWW37350.1"/>
    <property type="molecule type" value="Genomic_DNA"/>
</dbReference>
<dbReference type="InterPro" id="IPR021903">
    <property type="entry name" value="DUF3515"/>
</dbReference>
<name>A0A2Z4IWW4_9ACTN</name>
<keyword evidence="3" id="KW-1185">Reference proteome</keyword>
<keyword evidence="1" id="KW-0732">Signal</keyword>
<dbReference type="AlphaFoldDB" id="A0A2Z4IWW4"/>
<dbReference type="Pfam" id="PF12028">
    <property type="entry name" value="DUF3515"/>
    <property type="match status" value="1"/>
</dbReference>
<dbReference type="RefSeq" id="WP_053762823.1">
    <property type="nucleotide sequence ID" value="NZ_CBDRHE010000008.1"/>
</dbReference>
<evidence type="ECO:0000313" key="2">
    <source>
        <dbReference type="EMBL" id="AWW37350.1"/>
    </source>
</evidence>
<evidence type="ECO:0000313" key="3">
    <source>
        <dbReference type="Proteomes" id="UP000249616"/>
    </source>
</evidence>
<dbReference type="GeneID" id="32590037"/>
<sequence>MNFFRPRQRILVGLPATVFLITVAGCSSADDTATAAVPRPDTEVTELCRNLDEALPRKVAGLSRDDPEPPSALTAGWGGPAIILRCGVVRPPKMLEPDVAEGRDADAVAGGVNGVDWLQEKRDGGGYRFTTAGRLAYVEVTVSEGPDSAAVLVDLASAVKKAIPEGIAD</sequence>
<accession>A0A2Z4IWW4</accession>
<dbReference type="PROSITE" id="PS51257">
    <property type="entry name" value="PROKAR_LIPOPROTEIN"/>
    <property type="match status" value="1"/>
</dbReference>